<name>A0A1I8A6Z6_9BILA</name>
<evidence type="ECO:0000313" key="1">
    <source>
        <dbReference type="Proteomes" id="UP000095287"/>
    </source>
</evidence>
<dbReference type="PANTHER" id="PTHR12941">
    <property type="entry name" value="ER MEMBRANE PROTEIN COMPLEX"/>
    <property type="match status" value="1"/>
</dbReference>
<dbReference type="Proteomes" id="UP000095287">
    <property type="component" value="Unplaced"/>
</dbReference>
<dbReference type="InterPro" id="IPR005366">
    <property type="entry name" value="EMC8/9"/>
</dbReference>
<dbReference type="GO" id="GO:0072546">
    <property type="term" value="C:EMC complex"/>
    <property type="evidence" value="ECO:0007669"/>
    <property type="project" value="InterPro"/>
</dbReference>
<proteinExistence type="predicted"/>
<dbReference type="AlphaFoldDB" id="A0A1I8A6Z6"/>
<dbReference type="PANTHER" id="PTHR12941:SF10">
    <property type="entry name" value="ER MEMBRANE PROTEIN COMPLEX SUBUNIT 8_9 HOMOLOG"/>
    <property type="match status" value="1"/>
</dbReference>
<organism evidence="1 2">
    <name type="scientific">Steinernema glaseri</name>
    <dbReference type="NCBI Taxonomy" id="37863"/>
    <lineage>
        <taxon>Eukaryota</taxon>
        <taxon>Metazoa</taxon>
        <taxon>Ecdysozoa</taxon>
        <taxon>Nematoda</taxon>
        <taxon>Chromadorea</taxon>
        <taxon>Rhabditida</taxon>
        <taxon>Tylenchina</taxon>
        <taxon>Panagrolaimomorpha</taxon>
        <taxon>Strongyloidoidea</taxon>
        <taxon>Steinernematidae</taxon>
        <taxon>Steinernema</taxon>
    </lineage>
</organism>
<dbReference type="WBParaSite" id="L893_g33226.t1">
    <property type="protein sequence ID" value="L893_g33226.t1"/>
    <property type="gene ID" value="L893_g33226"/>
</dbReference>
<protein>
    <submittedName>
        <fullName evidence="2">NifU_N domain-containing protein</fullName>
    </submittedName>
</protein>
<evidence type="ECO:0000313" key="2">
    <source>
        <dbReference type="WBParaSite" id="L893_g33226.t1"/>
    </source>
</evidence>
<reference evidence="2" key="1">
    <citation type="submission" date="2016-11" db="UniProtKB">
        <authorList>
            <consortium name="WormBaseParasite"/>
        </authorList>
    </citation>
    <scope>IDENTIFICATION</scope>
</reference>
<keyword evidence="1" id="KW-1185">Reference proteome</keyword>
<dbReference type="Pfam" id="PF03665">
    <property type="entry name" value="UPF0172"/>
    <property type="match status" value="1"/>
</dbReference>
<sequence length="117" mass="12905">MYFANELLSDSSLDSFTVRITEKIITHNPSAVILQLDNTKLGIDSSSAGCGVFALDGNKTWKAKKFHIENEEGTLQMVSQAIQSKLYRTLVDFEAHLDNPSADFLNASISSYVAEVM</sequence>
<accession>A0A1I8A6Z6</accession>